<feature type="chain" id="PRO_5022056487" evidence="1">
    <location>
        <begin position="39"/>
        <end position="171"/>
    </location>
</feature>
<sequence length="171" mass="17504">MNADSSRPPSGVSRRSVAKGIAWSVPAVAVASAAPALAASGSGPVPTFISACKYPGNSCSSRPKGYSLYFQIANPTSKTIYIYTVSIANISGTQLSFQFSVPPLPITVPANGSVATEFVASSGNSAQQGFSADITITWGHNPTPPDPDNHPAVTTRVTVVATPPNCPPCPD</sequence>
<reference evidence="2 3" key="1">
    <citation type="submission" date="2019-06" db="EMBL/GenBank/DDBJ databases">
        <title>Sequencing the genomes of 1000 actinobacteria strains.</title>
        <authorList>
            <person name="Klenk H.-P."/>
        </authorList>
    </citation>
    <scope>NUCLEOTIDE SEQUENCE [LARGE SCALE GENOMIC DNA]</scope>
    <source>
        <strain evidence="2 3">DSM 21776</strain>
    </source>
</reference>
<protein>
    <submittedName>
        <fullName evidence="2">Uncharacterized protein</fullName>
    </submittedName>
</protein>
<gene>
    <name evidence="2" type="ORF">FHX52_1452</name>
</gene>
<dbReference type="PROSITE" id="PS51318">
    <property type="entry name" value="TAT"/>
    <property type="match status" value="1"/>
</dbReference>
<evidence type="ECO:0000313" key="3">
    <source>
        <dbReference type="Proteomes" id="UP000320085"/>
    </source>
</evidence>
<accession>A0A543PW61</accession>
<dbReference type="AlphaFoldDB" id="A0A543PW61"/>
<dbReference type="Proteomes" id="UP000320085">
    <property type="component" value="Unassembled WGS sequence"/>
</dbReference>
<dbReference type="EMBL" id="VFQF01000001">
    <property type="protein sequence ID" value="TQN48321.1"/>
    <property type="molecule type" value="Genomic_DNA"/>
</dbReference>
<comment type="caution">
    <text evidence="2">The sequence shown here is derived from an EMBL/GenBank/DDBJ whole genome shotgun (WGS) entry which is preliminary data.</text>
</comment>
<keyword evidence="1" id="KW-0732">Signal</keyword>
<evidence type="ECO:0000256" key="1">
    <source>
        <dbReference type="SAM" id="SignalP"/>
    </source>
</evidence>
<feature type="signal peptide" evidence="1">
    <location>
        <begin position="1"/>
        <end position="38"/>
    </location>
</feature>
<organism evidence="2 3">
    <name type="scientific">Humibacillus xanthopallidus</name>
    <dbReference type="NCBI Taxonomy" id="412689"/>
    <lineage>
        <taxon>Bacteria</taxon>
        <taxon>Bacillati</taxon>
        <taxon>Actinomycetota</taxon>
        <taxon>Actinomycetes</taxon>
        <taxon>Micrococcales</taxon>
        <taxon>Intrasporangiaceae</taxon>
        <taxon>Humibacillus</taxon>
    </lineage>
</organism>
<name>A0A543PW61_9MICO</name>
<proteinExistence type="predicted"/>
<dbReference type="InterPro" id="IPR006311">
    <property type="entry name" value="TAT_signal"/>
</dbReference>
<evidence type="ECO:0000313" key="2">
    <source>
        <dbReference type="EMBL" id="TQN48321.1"/>
    </source>
</evidence>